<evidence type="ECO:0000259" key="1">
    <source>
        <dbReference type="Pfam" id="PF08242"/>
    </source>
</evidence>
<gene>
    <name evidence="2" type="primary">ubiG_4</name>
    <name evidence="2" type="ORF">NNJEOMEG_03941</name>
</gene>
<dbReference type="CDD" id="cd02440">
    <property type="entry name" value="AdoMet_MTases"/>
    <property type="match status" value="1"/>
</dbReference>
<dbReference type="GO" id="GO:0102208">
    <property type="term" value="F:2-polyprenyl-6-hydroxyphenol methylase activity"/>
    <property type="evidence" value="ECO:0007669"/>
    <property type="project" value="UniProtKB-EC"/>
</dbReference>
<dbReference type="Gene3D" id="3.40.50.150">
    <property type="entry name" value="Vaccinia Virus protein VP39"/>
    <property type="match status" value="1"/>
</dbReference>
<dbReference type="Proteomes" id="UP000494245">
    <property type="component" value="Unassembled WGS sequence"/>
</dbReference>
<sequence>MRYEHSPKALVIAGPPAAGKSTLAARLRDELGYAPLNLDTVNVEVAGRLGLTVPDLRQPQPAVTAAFKDVFLRQVREQRYANLLLEGSRVSHPHIFDAFRHALFSAYGEYAILSCFYLNPDEETRQRQYLLRQAQLAKQAAKYRDPQALSLLKHEYEKGFCTFLEQPLPGFVVVDSAEDVLARARELQNARHPDLPDKYGDLIRFIAESGAYNPFYQRVEVEGTVVIHGFTDSQKSWANIRAMGVDLAGKTALDIGCMHGYYTFKLEEAGAAPLGVDIDAHSIDVAREVARARGSKARFAAANSEDPFTETFDVVFALNVLHRVSDFRAVCENIFTSCSQAVVEVGEVQLPELFALSAGHGFKRARSLKSHRSSDVVGQRVLVHLVKAG</sequence>
<evidence type="ECO:0000313" key="2">
    <source>
        <dbReference type="EMBL" id="GFK96067.1"/>
    </source>
</evidence>
<reference evidence="2 3" key="1">
    <citation type="submission" date="2020-04" db="EMBL/GenBank/DDBJ databases">
        <authorList>
            <consortium name="Desulfovibrio sp. FSS-1 genome sequencing consortium"/>
            <person name="Shimoshige H."/>
            <person name="Kobayashi H."/>
            <person name="Maekawa T."/>
        </authorList>
    </citation>
    <scope>NUCLEOTIDE SEQUENCE [LARGE SCALE GENOMIC DNA]</scope>
    <source>
        <strain evidence="2 3">SIID29052-01</strain>
    </source>
</reference>
<dbReference type="InterPro" id="IPR013217">
    <property type="entry name" value="Methyltransf_12"/>
</dbReference>
<dbReference type="InterPro" id="IPR029063">
    <property type="entry name" value="SAM-dependent_MTases_sf"/>
</dbReference>
<comment type="caution">
    <text evidence="2">The sequence shown here is derived from an EMBL/GenBank/DDBJ whole genome shotgun (WGS) entry which is preliminary data.</text>
</comment>
<proteinExistence type="predicted"/>
<accession>A0A6V8M2M3</accession>
<protein>
    <submittedName>
        <fullName evidence="2">Ubiquinone biosynthesis O-methyltransferase</fullName>
        <ecNumber evidence="2">2.1.1.222</ecNumber>
    </submittedName>
</protein>
<reference evidence="2 3" key="2">
    <citation type="submission" date="2020-05" db="EMBL/GenBank/DDBJ databases">
        <title>Draft genome sequence of Desulfovibrio sp. strainFSS-1.</title>
        <authorList>
            <person name="Shimoshige H."/>
            <person name="Kobayashi H."/>
            <person name="Maekawa T."/>
        </authorList>
    </citation>
    <scope>NUCLEOTIDE SEQUENCE [LARGE SCALE GENOMIC DNA]</scope>
    <source>
        <strain evidence="2 3">SIID29052-01</strain>
    </source>
</reference>
<name>A0A6V8M2M3_9BACT</name>
<dbReference type="PANTHER" id="PTHR43861:SF1">
    <property type="entry name" value="TRANS-ACONITATE 2-METHYLTRANSFERASE"/>
    <property type="match status" value="1"/>
</dbReference>
<feature type="domain" description="Methyltransferase type 12" evidence="1">
    <location>
        <begin position="253"/>
        <end position="336"/>
    </location>
</feature>
<dbReference type="GO" id="GO:0032259">
    <property type="term" value="P:methylation"/>
    <property type="evidence" value="ECO:0007669"/>
    <property type="project" value="UniProtKB-KW"/>
</dbReference>
<dbReference type="SUPFAM" id="SSF53335">
    <property type="entry name" value="S-adenosyl-L-methionine-dependent methyltransferases"/>
    <property type="match status" value="1"/>
</dbReference>
<dbReference type="InterPro" id="IPR027417">
    <property type="entry name" value="P-loop_NTPase"/>
</dbReference>
<organism evidence="2 3">
    <name type="scientific">Fundidesulfovibrio magnetotacticus</name>
    <dbReference type="NCBI Taxonomy" id="2730080"/>
    <lineage>
        <taxon>Bacteria</taxon>
        <taxon>Pseudomonadati</taxon>
        <taxon>Thermodesulfobacteriota</taxon>
        <taxon>Desulfovibrionia</taxon>
        <taxon>Desulfovibrionales</taxon>
        <taxon>Desulfovibrionaceae</taxon>
        <taxon>Fundidesulfovibrio</taxon>
    </lineage>
</organism>
<dbReference type="PANTHER" id="PTHR43861">
    <property type="entry name" value="TRANS-ACONITATE 2-METHYLTRANSFERASE-RELATED"/>
    <property type="match status" value="1"/>
</dbReference>
<dbReference type="EC" id="2.1.1.222" evidence="2"/>
<keyword evidence="3" id="KW-1185">Reference proteome</keyword>
<dbReference type="Pfam" id="PF08242">
    <property type="entry name" value="Methyltransf_12"/>
    <property type="match status" value="1"/>
</dbReference>
<dbReference type="RefSeq" id="WP_173087205.1">
    <property type="nucleotide sequence ID" value="NZ_BLTE01000031.1"/>
</dbReference>
<dbReference type="AlphaFoldDB" id="A0A6V8M2M3"/>
<keyword evidence="2" id="KW-0830">Ubiquinone</keyword>
<dbReference type="EMBL" id="BLTE01000031">
    <property type="protein sequence ID" value="GFK96067.1"/>
    <property type="molecule type" value="Genomic_DNA"/>
</dbReference>
<dbReference type="SUPFAM" id="SSF52540">
    <property type="entry name" value="P-loop containing nucleoside triphosphate hydrolases"/>
    <property type="match status" value="1"/>
</dbReference>
<evidence type="ECO:0000313" key="3">
    <source>
        <dbReference type="Proteomes" id="UP000494245"/>
    </source>
</evidence>
<keyword evidence="2" id="KW-0489">Methyltransferase</keyword>
<keyword evidence="2" id="KW-0808">Transferase</keyword>
<dbReference type="Gene3D" id="3.40.50.300">
    <property type="entry name" value="P-loop containing nucleotide triphosphate hydrolases"/>
    <property type="match status" value="1"/>
</dbReference>